<evidence type="ECO:0000256" key="2">
    <source>
        <dbReference type="ARBA" id="ARBA00022679"/>
    </source>
</evidence>
<dbReference type="Pfam" id="PF00551">
    <property type="entry name" value="Formyl_trans_N"/>
    <property type="match status" value="1"/>
</dbReference>
<feature type="domain" description="Formyl transferase N-terminal" evidence="7">
    <location>
        <begin position="11"/>
        <end position="195"/>
    </location>
</feature>
<dbReference type="NCBIfam" id="TIGR00639">
    <property type="entry name" value="PurN"/>
    <property type="match status" value="1"/>
</dbReference>
<dbReference type="PANTHER" id="PTHR43369:SF2">
    <property type="entry name" value="PHOSPHORIBOSYLGLYCINAMIDE FORMYLTRANSFERASE"/>
    <property type="match status" value="1"/>
</dbReference>
<evidence type="ECO:0000256" key="3">
    <source>
        <dbReference type="ARBA" id="ARBA00022755"/>
    </source>
</evidence>
<keyword evidence="3" id="KW-0658">Purine biosynthesis</keyword>
<dbReference type="InterPro" id="IPR001555">
    <property type="entry name" value="GART_AS"/>
</dbReference>
<evidence type="ECO:0000256" key="1">
    <source>
        <dbReference type="ARBA" id="ARBA00005054"/>
    </source>
</evidence>
<dbReference type="GO" id="GO:0004644">
    <property type="term" value="F:phosphoribosylglycinamide formyltransferase activity"/>
    <property type="evidence" value="ECO:0007669"/>
    <property type="project" value="UniProtKB-UniRule"/>
</dbReference>
<dbReference type="Proteomes" id="UP000472839">
    <property type="component" value="Unassembled WGS sequence"/>
</dbReference>
<evidence type="ECO:0000313" key="11">
    <source>
        <dbReference type="Proteomes" id="UP000472839"/>
    </source>
</evidence>
<dbReference type="InterPro" id="IPR002376">
    <property type="entry name" value="Formyl_transf_N"/>
</dbReference>
<dbReference type="GO" id="GO:0006189">
    <property type="term" value="P:'de novo' IMP biosynthetic process"/>
    <property type="evidence" value="ECO:0007669"/>
    <property type="project" value="UniProtKB-UniPathway"/>
</dbReference>
<dbReference type="CDD" id="cd08645">
    <property type="entry name" value="FMT_core_GART"/>
    <property type="match status" value="1"/>
</dbReference>
<dbReference type="AlphaFoldDB" id="A0A6L4WUT9"/>
<dbReference type="EMBL" id="WFKK01000008">
    <property type="protein sequence ID" value="KAB7890026.1"/>
    <property type="molecule type" value="Genomic_DNA"/>
</dbReference>
<dbReference type="GO" id="GO:0005737">
    <property type="term" value="C:cytoplasm"/>
    <property type="evidence" value="ECO:0007669"/>
    <property type="project" value="TreeGrafter"/>
</dbReference>
<organism evidence="8 11">
    <name type="scientific">Poseidonibacter ostreae</name>
    <dbReference type="NCBI Taxonomy" id="2654171"/>
    <lineage>
        <taxon>Bacteria</taxon>
        <taxon>Pseudomonadati</taxon>
        <taxon>Campylobacterota</taxon>
        <taxon>Epsilonproteobacteria</taxon>
        <taxon>Campylobacterales</taxon>
        <taxon>Arcobacteraceae</taxon>
        <taxon>Poseidonibacter</taxon>
    </lineage>
</organism>
<name>A0A6L4WUT9_9BACT</name>
<keyword evidence="2 8" id="KW-0808">Transferase</keyword>
<comment type="catalytic activity">
    <reaction evidence="5">
        <text>N(1)-(5-phospho-beta-D-ribosyl)glycinamide + (6R)-10-formyltetrahydrofolate = N(2)-formyl-N(1)-(5-phospho-beta-D-ribosyl)glycinamide + (6S)-5,6,7,8-tetrahydrofolate + H(+)</text>
        <dbReference type="Rhea" id="RHEA:15053"/>
        <dbReference type="ChEBI" id="CHEBI:15378"/>
        <dbReference type="ChEBI" id="CHEBI:57453"/>
        <dbReference type="ChEBI" id="CHEBI:143788"/>
        <dbReference type="ChEBI" id="CHEBI:147286"/>
        <dbReference type="ChEBI" id="CHEBI:195366"/>
        <dbReference type="EC" id="2.1.2.2"/>
    </reaction>
</comment>
<gene>
    <name evidence="8" type="primary">purN</name>
    <name evidence="9" type="ORF">GBG18_07055</name>
    <name evidence="8" type="ORF">GBG19_04495</name>
</gene>
<evidence type="ECO:0000256" key="6">
    <source>
        <dbReference type="NCBIfam" id="TIGR00639"/>
    </source>
</evidence>
<keyword evidence="10" id="KW-1185">Reference proteome</keyword>
<dbReference type="InterPro" id="IPR004607">
    <property type="entry name" value="GART"/>
</dbReference>
<dbReference type="InterPro" id="IPR036477">
    <property type="entry name" value="Formyl_transf_N_sf"/>
</dbReference>
<dbReference type="Proteomes" id="UP000461010">
    <property type="component" value="Unassembled WGS sequence"/>
</dbReference>
<dbReference type="EC" id="2.1.2.2" evidence="6"/>
<comment type="caution">
    <text evidence="8">The sequence shown here is derived from an EMBL/GenBank/DDBJ whole genome shotgun (WGS) entry which is preliminary data.</text>
</comment>
<evidence type="ECO:0000313" key="9">
    <source>
        <dbReference type="EMBL" id="KAB7891520.1"/>
    </source>
</evidence>
<dbReference type="UniPathway" id="UPA00074">
    <property type="reaction ID" value="UER00126"/>
</dbReference>
<proteinExistence type="inferred from homology"/>
<dbReference type="Gene3D" id="3.40.50.170">
    <property type="entry name" value="Formyl transferase, N-terminal domain"/>
    <property type="match status" value="1"/>
</dbReference>
<reference evidence="10 11" key="1">
    <citation type="submission" date="2019-10" db="EMBL/GenBank/DDBJ databases">
        <title>Poseidonibacter ostreae sp. nov., isolated from the gut of the Ostrea denselamellosa.</title>
        <authorList>
            <person name="Choi A."/>
        </authorList>
    </citation>
    <scope>NUCLEOTIDE SEQUENCE [LARGE SCALE GENOMIC DNA]</scope>
    <source>
        <strain evidence="8 11">SJOD-M-33</strain>
        <strain evidence="9 10">SJOD-M-5</strain>
    </source>
</reference>
<protein>
    <recommendedName>
        <fullName evidence="6">Phosphoribosylglycinamide formyltransferase</fullName>
        <ecNumber evidence="6">2.1.2.2</ecNumber>
    </recommendedName>
</protein>
<accession>A0A6L4WUT9</accession>
<evidence type="ECO:0000256" key="5">
    <source>
        <dbReference type="ARBA" id="ARBA00047664"/>
    </source>
</evidence>
<evidence type="ECO:0000313" key="10">
    <source>
        <dbReference type="Proteomes" id="UP000461010"/>
    </source>
</evidence>
<comment type="similarity">
    <text evidence="4">Belongs to the GART family.</text>
</comment>
<comment type="pathway">
    <text evidence="1">Purine metabolism; IMP biosynthesis via de novo pathway; N(2)-formyl-N(1)-(5-phospho-D-ribosyl)glycinamide from N(1)-(5-phospho-D-ribosyl)glycinamide (10-formyl THF route): step 1/1.</text>
</comment>
<dbReference type="SUPFAM" id="SSF53328">
    <property type="entry name" value="Formyltransferase"/>
    <property type="match status" value="1"/>
</dbReference>
<sequence>MKQSGILDRVKRIGILASYNGSGFQIIKKACDELILDAQVVVLVSNNSNAKALETAEQMQIPNFIINSKRYPDENIDEKIAKLFKEFNCDYIFCSGYMKIIGSKLISSFEEKIINTHPALLPSKYGGKGMYGRFVHEAIIKNKEKKSGVTIHFVNEKYDDGKIILKKELELSSDETVDTLENRIKDLESVAIIEAFKKLLA</sequence>
<evidence type="ECO:0000259" key="7">
    <source>
        <dbReference type="Pfam" id="PF00551"/>
    </source>
</evidence>
<evidence type="ECO:0000313" key="8">
    <source>
        <dbReference type="EMBL" id="KAB7890026.1"/>
    </source>
</evidence>
<dbReference type="PANTHER" id="PTHR43369">
    <property type="entry name" value="PHOSPHORIBOSYLGLYCINAMIDE FORMYLTRANSFERASE"/>
    <property type="match status" value="1"/>
</dbReference>
<evidence type="ECO:0000256" key="4">
    <source>
        <dbReference type="ARBA" id="ARBA00038440"/>
    </source>
</evidence>
<dbReference type="PROSITE" id="PS00373">
    <property type="entry name" value="GART"/>
    <property type="match status" value="1"/>
</dbReference>
<dbReference type="EMBL" id="WFKJ01000017">
    <property type="protein sequence ID" value="KAB7891520.1"/>
    <property type="molecule type" value="Genomic_DNA"/>
</dbReference>